<dbReference type="InterPro" id="IPR050231">
    <property type="entry name" value="Iron_ascorbate_oxido_reductase"/>
</dbReference>
<evidence type="ECO:0000313" key="4">
    <source>
        <dbReference type="EMBL" id="KAF2799739.1"/>
    </source>
</evidence>
<dbReference type="InterPro" id="IPR005123">
    <property type="entry name" value="Oxoglu/Fe-dep_dioxygenase_dom"/>
</dbReference>
<dbReference type="Pfam" id="PF14226">
    <property type="entry name" value="DIOX_N"/>
    <property type="match status" value="1"/>
</dbReference>
<dbReference type="Pfam" id="PF03171">
    <property type="entry name" value="2OG-FeII_Oxy"/>
    <property type="match status" value="1"/>
</dbReference>
<dbReference type="EMBL" id="MU001759">
    <property type="protein sequence ID" value="KAF2799739.1"/>
    <property type="molecule type" value="Genomic_DNA"/>
</dbReference>
<dbReference type="AlphaFoldDB" id="A0A6A6XTK5"/>
<dbReference type="PANTHER" id="PTHR47990">
    <property type="entry name" value="2-OXOGLUTARATE (2OG) AND FE(II)-DEPENDENT OXYGENASE SUPERFAMILY PROTEIN-RELATED"/>
    <property type="match status" value="1"/>
</dbReference>
<accession>A0A6A6XTK5</accession>
<evidence type="ECO:0000256" key="1">
    <source>
        <dbReference type="ARBA" id="ARBA00008056"/>
    </source>
</evidence>
<evidence type="ECO:0000313" key="5">
    <source>
        <dbReference type="Proteomes" id="UP000799757"/>
    </source>
</evidence>
<dbReference type="InterPro" id="IPR027443">
    <property type="entry name" value="IPNS-like_sf"/>
</dbReference>
<proteinExistence type="inferred from homology"/>
<dbReference type="OrthoDB" id="288590at2759"/>
<dbReference type="PROSITE" id="PS51471">
    <property type="entry name" value="FE2OG_OXY"/>
    <property type="match status" value="1"/>
</dbReference>
<dbReference type="GO" id="GO:0046872">
    <property type="term" value="F:metal ion binding"/>
    <property type="evidence" value="ECO:0007669"/>
    <property type="project" value="UniProtKB-KW"/>
</dbReference>
<sequence>MILHTLNLKDFTSGTQEQRLEFSKKLLASFESSGFVKLSGHGFDAEKIKKLFGWSKQFFDQPIELKNEVMNPPGPKPQRGYTGVGIEFTSKLHKDEKIRAMSDTKEHFDQGAAEDNEFPNRWPKGADLAGFQPFMEDVYRKCDLVCLTLVAALEVAFGVEDNSLVKQCIPSATDLRLNHYPPIRVEDMRAGHTSRISPHTDFGIITLLFQDSVGGLEIEDRGNPGTFMPILPEDGDTTEMIVNVSDTLQRWTNDELMGGVHRVTIPEPLKSENNIMLPERFTMAYFFKAMRTTSVAPLPKFVSEVNPAKYPDITALDFQQWRNNIMYS</sequence>
<comment type="similarity">
    <text evidence="1 2">Belongs to the iron/ascorbate-dependent oxidoreductase family.</text>
</comment>
<dbReference type="Gene3D" id="2.60.120.330">
    <property type="entry name" value="B-lactam Antibiotic, Isopenicillin N Synthase, Chain"/>
    <property type="match status" value="1"/>
</dbReference>
<dbReference type="Proteomes" id="UP000799757">
    <property type="component" value="Unassembled WGS sequence"/>
</dbReference>
<name>A0A6A6XTK5_9PLEO</name>
<dbReference type="InterPro" id="IPR044861">
    <property type="entry name" value="IPNS-like_FE2OG_OXY"/>
</dbReference>
<keyword evidence="2" id="KW-0479">Metal-binding</keyword>
<dbReference type="SUPFAM" id="SSF51197">
    <property type="entry name" value="Clavaminate synthase-like"/>
    <property type="match status" value="1"/>
</dbReference>
<reference evidence="4" key="1">
    <citation type="journal article" date="2020" name="Stud. Mycol.">
        <title>101 Dothideomycetes genomes: a test case for predicting lifestyles and emergence of pathogens.</title>
        <authorList>
            <person name="Haridas S."/>
            <person name="Albert R."/>
            <person name="Binder M."/>
            <person name="Bloem J."/>
            <person name="Labutti K."/>
            <person name="Salamov A."/>
            <person name="Andreopoulos B."/>
            <person name="Baker S."/>
            <person name="Barry K."/>
            <person name="Bills G."/>
            <person name="Bluhm B."/>
            <person name="Cannon C."/>
            <person name="Castanera R."/>
            <person name="Culley D."/>
            <person name="Daum C."/>
            <person name="Ezra D."/>
            <person name="Gonzalez J."/>
            <person name="Henrissat B."/>
            <person name="Kuo A."/>
            <person name="Liang C."/>
            <person name="Lipzen A."/>
            <person name="Lutzoni F."/>
            <person name="Magnuson J."/>
            <person name="Mondo S."/>
            <person name="Nolan M."/>
            <person name="Ohm R."/>
            <person name="Pangilinan J."/>
            <person name="Park H.-J."/>
            <person name="Ramirez L."/>
            <person name="Alfaro M."/>
            <person name="Sun H."/>
            <person name="Tritt A."/>
            <person name="Yoshinaga Y."/>
            <person name="Zwiers L.-H."/>
            <person name="Turgeon B."/>
            <person name="Goodwin S."/>
            <person name="Spatafora J."/>
            <person name="Crous P."/>
            <person name="Grigoriev I."/>
        </authorList>
    </citation>
    <scope>NUCLEOTIDE SEQUENCE</scope>
    <source>
        <strain evidence="4">CBS 109.77</strain>
    </source>
</reference>
<dbReference type="InterPro" id="IPR026992">
    <property type="entry name" value="DIOX_N"/>
</dbReference>
<keyword evidence="2" id="KW-0560">Oxidoreductase</keyword>
<protein>
    <submittedName>
        <fullName evidence="4">Clavaminate synthase-like protein</fullName>
    </submittedName>
</protein>
<evidence type="ECO:0000256" key="2">
    <source>
        <dbReference type="RuleBase" id="RU003682"/>
    </source>
</evidence>
<gene>
    <name evidence="4" type="ORF">K505DRAFT_265227</name>
</gene>
<dbReference type="GO" id="GO:0016491">
    <property type="term" value="F:oxidoreductase activity"/>
    <property type="evidence" value="ECO:0007669"/>
    <property type="project" value="UniProtKB-KW"/>
</dbReference>
<feature type="non-terminal residue" evidence="4">
    <location>
        <position position="328"/>
    </location>
</feature>
<keyword evidence="2" id="KW-0408">Iron</keyword>
<organism evidence="4 5">
    <name type="scientific">Melanomma pulvis-pyrius CBS 109.77</name>
    <dbReference type="NCBI Taxonomy" id="1314802"/>
    <lineage>
        <taxon>Eukaryota</taxon>
        <taxon>Fungi</taxon>
        <taxon>Dikarya</taxon>
        <taxon>Ascomycota</taxon>
        <taxon>Pezizomycotina</taxon>
        <taxon>Dothideomycetes</taxon>
        <taxon>Pleosporomycetidae</taxon>
        <taxon>Pleosporales</taxon>
        <taxon>Melanommataceae</taxon>
        <taxon>Melanomma</taxon>
    </lineage>
</organism>
<evidence type="ECO:0000259" key="3">
    <source>
        <dbReference type="PROSITE" id="PS51471"/>
    </source>
</evidence>
<dbReference type="GO" id="GO:0044283">
    <property type="term" value="P:small molecule biosynthetic process"/>
    <property type="evidence" value="ECO:0007669"/>
    <property type="project" value="UniProtKB-ARBA"/>
</dbReference>
<keyword evidence="5" id="KW-1185">Reference proteome</keyword>
<feature type="domain" description="Fe2OG dioxygenase" evidence="3">
    <location>
        <begin position="171"/>
        <end position="289"/>
    </location>
</feature>